<evidence type="ECO:0000313" key="2">
    <source>
        <dbReference type="EMBL" id="MFD2485341.1"/>
    </source>
</evidence>
<dbReference type="Gene3D" id="3.90.176.10">
    <property type="entry name" value="Toxin ADP-ribosyltransferase, Chain A, domain 1"/>
    <property type="match status" value="1"/>
</dbReference>
<feature type="region of interest" description="Disordered" evidence="1">
    <location>
        <begin position="1"/>
        <end position="20"/>
    </location>
</feature>
<gene>
    <name evidence="2" type="ORF">ACFSUT_34075</name>
</gene>
<feature type="compositionally biased region" description="Basic residues" evidence="1">
    <location>
        <begin position="1"/>
        <end position="11"/>
    </location>
</feature>
<sequence>MIGKNRSRKQAARMPSGSRFEGRKVGNALVVGPPGTSRPAVIEWANVLPADPDRQVVVLDLPFPSNPWTWTAVVEVLRDVGPVRLAGAGTGTGQTAVAGWLAAQLDVEVLAPDGGVRPLGDGTFVEGPAGAGRWRRFRPGQPAEPATVRFPVPVWEASLPEPADLAQALGKQWRVDQIAAGLWVRSTQARSDAHARSVHAMPYHAETLTIVVGSPGVPPVPASTVARVLTGLPDDVRARARVAPFGSQTESLGQLVANEAGQPVVCYGGLPVGGPAPGTRVVVAIDDDGQSAWRPFATQVGYLPGGSEPVVLERRAPFDNVSASGPAVHWLSTDIVVEVIPSGLWIRPPEAPPCASRIRAVELDPRWIKVAIGDPDRPAANELSVAAVELLDRLDGADRRQVRFMFPTAPASPGRIEPAPVSNVDLPRTGALSEDAPTNVLWRPGQQLPAPAELSLPPASVVAVESSVHEHSATKVPAPRHSSRGIQDVLEVALPPLPDEPELAAPLEPVDELVPEPIGYVGEVIDPQHQSTLEERDLLRRALGTEYDNFASAVVRLLSRQPGLRAVEGEALEAVVTDLVGVQVYLANGGARTSAALNAGPLSALRSYACCVMSGLRRLPSHRGPVLHVERVAADSGVGTVVTSDRFVNAVSSTNAGLPEGSECLVWSVTGRRVADVAPSDPSMAGRVVFSPGRSFKVLRNGGGRVLLREVLDQHEPAEITSRDKQILNRLERVAEARDEQSGAFALRLTAREHPWLIGGLDLCKQQAAGAFEAVG</sequence>
<comment type="caution">
    <text evidence="2">The sequence shown here is derived from an EMBL/GenBank/DDBJ whole genome shotgun (WGS) entry which is preliminary data.</text>
</comment>
<dbReference type="EMBL" id="JBHUKQ010000016">
    <property type="protein sequence ID" value="MFD2485341.1"/>
    <property type="molecule type" value="Genomic_DNA"/>
</dbReference>
<evidence type="ECO:0000313" key="3">
    <source>
        <dbReference type="Proteomes" id="UP001597542"/>
    </source>
</evidence>
<proteinExistence type="predicted"/>
<protein>
    <submittedName>
        <fullName evidence="2">Uncharacterized protein</fullName>
    </submittedName>
</protein>
<keyword evidence="3" id="KW-1185">Reference proteome</keyword>
<reference evidence="3" key="1">
    <citation type="journal article" date="2019" name="Int. J. Syst. Evol. Microbiol.">
        <title>The Global Catalogue of Microorganisms (GCM) 10K type strain sequencing project: providing services to taxonomists for standard genome sequencing and annotation.</title>
        <authorList>
            <consortium name="The Broad Institute Genomics Platform"/>
            <consortium name="The Broad Institute Genome Sequencing Center for Infectious Disease"/>
            <person name="Wu L."/>
            <person name="Ma J."/>
        </authorList>
    </citation>
    <scope>NUCLEOTIDE SEQUENCE [LARGE SCALE GENOMIC DNA]</scope>
    <source>
        <strain evidence="3">CGMCC 4.7638</strain>
    </source>
</reference>
<evidence type="ECO:0000256" key="1">
    <source>
        <dbReference type="SAM" id="MobiDB-lite"/>
    </source>
</evidence>
<dbReference type="Proteomes" id="UP001597542">
    <property type="component" value="Unassembled WGS sequence"/>
</dbReference>
<name>A0ABW5I7I7_9PSEU</name>
<organism evidence="2 3">
    <name type="scientific">Amycolatopsis albidoflavus</name>
    <dbReference type="NCBI Taxonomy" id="102226"/>
    <lineage>
        <taxon>Bacteria</taxon>
        <taxon>Bacillati</taxon>
        <taxon>Actinomycetota</taxon>
        <taxon>Actinomycetes</taxon>
        <taxon>Pseudonocardiales</taxon>
        <taxon>Pseudonocardiaceae</taxon>
        <taxon>Amycolatopsis</taxon>
    </lineage>
</organism>
<accession>A0ABW5I7I7</accession>
<dbReference type="RefSeq" id="WP_344278830.1">
    <property type="nucleotide sequence ID" value="NZ_BAAAHV010000015.1"/>
</dbReference>